<dbReference type="PANTHER" id="PTHR43298">
    <property type="entry name" value="MULTIDRUG RESISTANCE PROTEIN NORM-RELATED"/>
    <property type="match status" value="1"/>
</dbReference>
<dbReference type="PIRSF" id="PIRSF006603">
    <property type="entry name" value="DinF"/>
    <property type="match status" value="1"/>
</dbReference>
<evidence type="ECO:0000256" key="2">
    <source>
        <dbReference type="ARBA" id="ARBA00022448"/>
    </source>
</evidence>
<keyword evidence="7" id="KW-0406">Ion transport</keyword>
<dbReference type="InterPro" id="IPR050222">
    <property type="entry name" value="MATE_MdtK"/>
</dbReference>
<dbReference type="OrthoDB" id="9780160at2"/>
<dbReference type="GO" id="GO:0042910">
    <property type="term" value="F:xenobiotic transmembrane transporter activity"/>
    <property type="evidence" value="ECO:0007669"/>
    <property type="project" value="InterPro"/>
</dbReference>
<evidence type="ECO:0000256" key="3">
    <source>
        <dbReference type="ARBA" id="ARBA00022449"/>
    </source>
</evidence>
<evidence type="ECO:0000256" key="1">
    <source>
        <dbReference type="ARBA" id="ARBA00004429"/>
    </source>
</evidence>
<dbReference type="Pfam" id="PF01554">
    <property type="entry name" value="MatE"/>
    <property type="match status" value="2"/>
</dbReference>
<dbReference type="PANTHER" id="PTHR43298:SF2">
    <property type="entry name" value="FMN_FAD EXPORTER YEEO-RELATED"/>
    <property type="match status" value="1"/>
</dbReference>
<dbReference type="AlphaFoldDB" id="A0A1L6TFB7"/>
<evidence type="ECO:0000313" key="11">
    <source>
        <dbReference type="Proteomes" id="UP000029558"/>
    </source>
</evidence>
<keyword evidence="6" id="KW-1133">Transmembrane helix</keyword>
<dbReference type="Proteomes" id="UP000029558">
    <property type="component" value="Chromosome"/>
</dbReference>
<evidence type="ECO:0000256" key="8">
    <source>
        <dbReference type="ARBA" id="ARBA00023136"/>
    </source>
</evidence>
<accession>A0A1L6TFB7</accession>
<evidence type="ECO:0000256" key="9">
    <source>
        <dbReference type="ARBA" id="ARBA00031636"/>
    </source>
</evidence>
<proteinExistence type="predicted"/>
<keyword evidence="4" id="KW-1003">Cell membrane</keyword>
<evidence type="ECO:0000256" key="5">
    <source>
        <dbReference type="ARBA" id="ARBA00022692"/>
    </source>
</evidence>
<evidence type="ECO:0000256" key="4">
    <source>
        <dbReference type="ARBA" id="ARBA00022475"/>
    </source>
</evidence>
<evidence type="ECO:0000256" key="6">
    <source>
        <dbReference type="ARBA" id="ARBA00022989"/>
    </source>
</evidence>
<dbReference type="InterPro" id="IPR048279">
    <property type="entry name" value="MdtK-like"/>
</dbReference>
<dbReference type="EMBL" id="CP012508">
    <property type="protein sequence ID" value="ALB24155.1"/>
    <property type="molecule type" value="Genomic_DNA"/>
</dbReference>
<keyword evidence="8" id="KW-0472">Membrane</keyword>
<keyword evidence="5" id="KW-0812">Transmembrane</keyword>
<reference evidence="10 11" key="1">
    <citation type="journal article" date="2014" name="Genome Announc.">
        <title>Comparative Genome Analysis of Two Isolates of the Fish Pathogen Piscirickettsia salmonis from Different Hosts Reveals Major Differences in Virulence-Associated Secretion Systems.</title>
        <authorList>
            <person name="Bohle H."/>
            <person name="Henriquez P."/>
            <person name="Grothusen H."/>
            <person name="Navas E."/>
            <person name="Sandoval A."/>
            <person name="Bustamante F."/>
            <person name="Bustos P."/>
            <person name="Mancilla M."/>
        </authorList>
    </citation>
    <scope>NUCLEOTIDE SEQUENCE [LARGE SCALE GENOMIC DNA]</scope>
    <source>
        <strain evidence="11">B1-32597</strain>
    </source>
</reference>
<dbReference type="RefSeq" id="WP_017375947.1">
    <property type="nucleotide sequence ID" value="NZ_CP012508.1"/>
</dbReference>
<keyword evidence="3" id="KW-0050">Antiport</keyword>
<dbReference type="NCBIfam" id="TIGR00797">
    <property type="entry name" value="matE"/>
    <property type="match status" value="1"/>
</dbReference>
<name>A0A1L6TFB7_PISSA</name>
<sequence>MMLSRFLNVGTNWFGLLMIARLGEDVLATTTLITAVFTPVQIGCWSIFVAVSVISARSIVKKQYAYCAALLRQATLLAPIIALPMVILLYYVAPLLSLAGQPAHLIPPCSDYLKIIALSLIPSLFCINAQQFLYGIGKPRLALLFSTLTSITILTLTYLFIHGSYGFPNLGINALALANVIAYSTTFVAIVLFFYFSPLLKAFPLWQKPKSREKKIRQKILKIGLPIAGQACAELGALSFAVFMMGHFGPHALAAQQIVTQCSIIAMLIPLGIAHSVSIFVSQAKGQGYLPHQLRTAGYIGTAMALALMLKISFIYLFYHQYLLKLYTNQPLADEIGQLAQLFFIINAFTLLANCIRTVMAGFLRGLYETKFTMLNSIFCYWGIALPIGALLAFSTGIGPLGLRYAMLGALLIASWLLFKRFLLLTQYPHQQHASSIQ</sequence>
<gene>
    <name evidence="10" type="ORF">KU39_2980</name>
</gene>
<dbReference type="InterPro" id="IPR002528">
    <property type="entry name" value="MATE_fam"/>
</dbReference>
<evidence type="ECO:0000313" key="10">
    <source>
        <dbReference type="EMBL" id="ALB24155.1"/>
    </source>
</evidence>
<evidence type="ECO:0000256" key="7">
    <source>
        <dbReference type="ARBA" id="ARBA00023065"/>
    </source>
</evidence>
<dbReference type="GO" id="GO:0006811">
    <property type="term" value="P:monoatomic ion transport"/>
    <property type="evidence" value="ECO:0007669"/>
    <property type="project" value="UniProtKB-KW"/>
</dbReference>
<dbReference type="GO" id="GO:0005886">
    <property type="term" value="C:plasma membrane"/>
    <property type="evidence" value="ECO:0007669"/>
    <property type="project" value="UniProtKB-SubCell"/>
</dbReference>
<protein>
    <recommendedName>
        <fullName evidence="9">Multidrug-efflux transporter</fullName>
    </recommendedName>
</protein>
<comment type="subcellular location">
    <subcellularLocation>
        <location evidence="1">Cell inner membrane</location>
        <topology evidence="1">Multi-pass membrane protein</topology>
    </subcellularLocation>
</comment>
<organism evidence="10 11">
    <name type="scientific">Piscirickettsia salmonis</name>
    <dbReference type="NCBI Taxonomy" id="1238"/>
    <lineage>
        <taxon>Bacteria</taxon>
        <taxon>Pseudomonadati</taxon>
        <taxon>Pseudomonadota</taxon>
        <taxon>Gammaproteobacteria</taxon>
        <taxon>Thiotrichales</taxon>
        <taxon>Piscirickettsiaceae</taxon>
        <taxon>Piscirickettsia</taxon>
    </lineage>
</organism>
<dbReference type="GO" id="GO:0015297">
    <property type="term" value="F:antiporter activity"/>
    <property type="evidence" value="ECO:0007669"/>
    <property type="project" value="UniProtKB-KW"/>
</dbReference>
<keyword evidence="2" id="KW-0813">Transport</keyword>